<dbReference type="Proteomes" id="UP000001997">
    <property type="component" value="Unassembled WGS sequence"/>
</dbReference>
<dbReference type="GO" id="GO:0003884">
    <property type="term" value="F:D-amino-acid oxidase activity"/>
    <property type="evidence" value="ECO:0007669"/>
    <property type="project" value="InterPro"/>
</dbReference>
<dbReference type="EMBL" id="CH408155">
    <property type="protein sequence ID" value="EDK36668.2"/>
    <property type="molecule type" value="Genomic_DNA"/>
</dbReference>
<evidence type="ECO:0000313" key="8">
    <source>
        <dbReference type="EMBL" id="EDK36668.2"/>
    </source>
</evidence>
<keyword evidence="4 6" id="KW-0274">FAD</keyword>
<sequence>MHNIVVIGAGVVGLTNALEIKRAFPGVSVTIVAKNLPGDLTTEYTSPFAGANWESFASNEDKALQEMDAVGYHRLIELCDEPAAGIWRKENFIYFDETKLKENDSDISKLRPWFKSVVNNYRELDASELPEGAVWGYSYGGLVISVPIYLQYLVGQCLREGIVIRRTKELKSVQEARKLHSSGQDAHTVINCAGILVSRLGGFKDPSKSYPVLGQVLLTRNSLENIEIFELSDPDYPDEIPYLFPRKEGGSIIGGCFRKNIGPGPVVEDKELTKRLIQRATRLVPQLTDTSYKNNPGHIDIVRVAVGLRPFREDGIRIEQDSEHEWLIHSYGAGAGGYQGSYGFSHKVVQLLATRINNSKL</sequence>
<dbReference type="VEuPathDB" id="FungiDB:PGUG_00766"/>
<dbReference type="InterPro" id="IPR023209">
    <property type="entry name" value="DAO"/>
</dbReference>
<dbReference type="HOGENOM" id="CLU_034311_1_0_1"/>
<proteinExistence type="inferred from homology"/>
<feature type="domain" description="FAD dependent oxidoreductase" evidence="7">
    <location>
        <begin position="4"/>
        <end position="349"/>
    </location>
</feature>
<evidence type="ECO:0000256" key="5">
    <source>
        <dbReference type="ARBA" id="ARBA00023002"/>
    </source>
</evidence>
<protein>
    <recommendedName>
        <fullName evidence="7">FAD dependent oxidoreductase domain-containing protein</fullName>
    </recommendedName>
</protein>
<reference evidence="8 9" key="1">
    <citation type="journal article" date="2009" name="Nature">
        <title>Evolution of pathogenicity and sexual reproduction in eight Candida genomes.</title>
        <authorList>
            <person name="Butler G."/>
            <person name="Rasmussen M.D."/>
            <person name="Lin M.F."/>
            <person name="Santos M.A."/>
            <person name="Sakthikumar S."/>
            <person name="Munro C.A."/>
            <person name="Rheinbay E."/>
            <person name="Grabherr M."/>
            <person name="Forche A."/>
            <person name="Reedy J.L."/>
            <person name="Agrafioti I."/>
            <person name="Arnaud M.B."/>
            <person name="Bates S."/>
            <person name="Brown A.J."/>
            <person name="Brunke S."/>
            <person name="Costanzo M.C."/>
            <person name="Fitzpatrick D.A."/>
            <person name="de Groot P.W."/>
            <person name="Harris D."/>
            <person name="Hoyer L.L."/>
            <person name="Hube B."/>
            <person name="Klis F.M."/>
            <person name="Kodira C."/>
            <person name="Lennard N."/>
            <person name="Logue M.E."/>
            <person name="Martin R."/>
            <person name="Neiman A.M."/>
            <person name="Nikolaou E."/>
            <person name="Quail M.A."/>
            <person name="Quinn J."/>
            <person name="Santos M.C."/>
            <person name="Schmitzberger F.F."/>
            <person name="Sherlock G."/>
            <person name="Shah P."/>
            <person name="Silverstein K.A."/>
            <person name="Skrzypek M.S."/>
            <person name="Soll D."/>
            <person name="Staggs R."/>
            <person name="Stansfield I."/>
            <person name="Stumpf M.P."/>
            <person name="Sudbery P.E."/>
            <person name="Srikantha T."/>
            <person name="Zeng Q."/>
            <person name="Berman J."/>
            <person name="Berriman M."/>
            <person name="Heitman J."/>
            <person name="Gow N.A."/>
            <person name="Lorenz M.C."/>
            <person name="Birren B.W."/>
            <person name="Kellis M."/>
            <person name="Cuomo C.A."/>
        </authorList>
    </citation>
    <scope>NUCLEOTIDE SEQUENCE [LARGE SCALE GENOMIC DNA]</scope>
    <source>
        <strain evidence="9">ATCC 6260 / CBS 566 / DSM 6381 / JCM 1539 / NBRC 10279 / NRRL Y-324</strain>
    </source>
</reference>
<evidence type="ECO:0000256" key="2">
    <source>
        <dbReference type="ARBA" id="ARBA00006730"/>
    </source>
</evidence>
<dbReference type="PANTHER" id="PTHR11530:SF16">
    <property type="entry name" value="D-AMINO ACID OXIDASE (AFU_ORTHOLOGUE AFUA_5G11290)"/>
    <property type="match status" value="1"/>
</dbReference>
<dbReference type="Gene3D" id="3.40.50.720">
    <property type="entry name" value="NAD(P)-binding Rossmann-like Domain"/>
    <property type="match status" value="1"/>
</dbReference>
<keyword evidence="5" id="KW-0560">Oxidoreductase</keyword>
<keyword evidence="3" id="KW-0285">Flavoprotein</keyword>
<dbReference type="Pfam" id="PF01266">
    <property type="entry name" value="DAO"/>
    <property type="match status" value="1"/>
</dbReference>
<dbReference type="GO" id="GO:0071949">
    <property type="term" value="F:FAD binding"/>
    <property type="evidence" value="ECO:0007669"/>
    <property type="project" value="InterPro"/>
</dbReference>
<dbReference type="InterPro" id="IPR006076">
    <property type="entry name" value="FAD-dep_OxRdtase"/>
</dbReference>
<evidence type="ECO:0000259" key="7">
    <source>
        <dbReference type="Pfam" id="PF01266"/>
    </source>
</evidence>
<comment type="similarity">
    <text evidence="2">Belongs to the DAMOX/DASOX family.</text>
</comment>
<dbReference type="SUPFAM" id="SSF51971">
    <property type="entry name" value="Nucleotide-binding domain"/>
    <property type="match status" value="1"/>
</dbReference>
<evidence type="ECO:0000256" key="1">
    <source>
        <dbReference type="ARBA" id="ARBA00001974"/>
    </source>
</evidence>
<dbReference type="RefSeq" id="XP_001487389.2">
    <property type="nucleotide sequence ID" value="XM_001487339.1"/>
</dbReference>
<dbReference type="GO" id="GO:0019478">
    <property type="term" value="P:D-amino acid catabolic process"/>
    <property type="evidence" value="ECO:0007669"/>
    <property type="project" value="TreeGrafter"/>
</dbReference>
<dbReference type="GeneID" id="5129061"/>
<feature type="binding site" evidence="6">
    <location>
        <begin position="45"/>
        <end position="46"/>
    </location>
    <ligand>
        <name>FAD</name>
        <dbReference type="ChEBI" id="CHEBI:57692"/>
    </ligand>
</feature>
<dbReference type="eggNOG" id="KOG3923">
    <property type="taxonomic scope" value="Eukaryota"/>
</dbReference>
<evidence type="ECO:0000256" key="3">
    <source>
        <dbReference type="ARBA" id="ARBA00022630"/>
    </source>
</evidence>
<evidence type="ECO:0000256" key="6">
    <source>
        <dbReference type="PIRSR" id="PIRSR000189-1"/>
    </source>
</evidence>
<feature type="binding site" evidence="6">
    <location>
        <position position="173"/>
    </location>
    <ligand>
        <name>FAD</name>
        <dbReference type="ChEBI" id="CHEBI:57692"/>
    </ligand>
</feature>
<evidence type="ECO:0000313" key="9">
    <source>
        <dbReference type="Proteomes" id="UP000001997"/>
    </source>
</evidence>
<comment type="cofactor">
    <cofactor evidence="1 6">
        <name>FAD</name>
        <dbReference type="ChEBI" id="CHEBI:57692"/>
    </cofactor>
</comment>
<accession>A5DBW1</accession>
<dbReference type="OMA" id="VHFQECE"/>
<dbReference type="InParanoid" id="A5DBW1"/>
<name>A5DBW1_PICGU</name>
<dbReference type="GO" id="GO:0005737">
    <property type="term" value="C:cytoplasm"/>
    <property type="evidence" value="ECO:0007669"/>
    <property type="project" value="TreeGrafter"/>
</dbReference>
<dbReference type="AlphaFoldDB" id="A5DBW1"/>
<dbReference type="STRING" id="294746.A5DBW1"/>
<dbReference type="OrthoDB" id="409956at2759"/>
<organism evidence="8 9">
    <name type="scientific">Meyerozyma guilliermondii (strain ATCC 6260 / CBS 566 / DSM 6381 / JCM 1539 / NBRC 10279 / NRRL Y-324)</name>
    <name type="common">Yeast</name>
    <name type="synonym">Candida guilliermondii</name>
    <dbReference type="NCBI Taxonomy" id="294746"/>
    <lineage>
        <taxon>Eukaryota</taxon>
        <taxon>Fungi</taxon>
        <taxon>Dikarya</taxon>
        <taxon>Ascomycota</taxon>
        <taxon>Saccharomycotina</taxon>
        <taxon>Pichiomycetes</taxon>
        <taxon>Debaryomycetaceae</taxon>
        <taxon>Meyerozyma</taxon>
    </lineage>
</organism>
<evidence type="ECO:0000256" key="4">
    <source>
        <dbReference type="ARBA" id="ARBA00022827"/>
    </source>
</evidence>
<gene>
    <name evidence="8" type="ORF">PGUG_00766</name>
</gene>
<dbReference type="PANTHER" id="PTHR11530">
    <property type="entry name" value="D-AMINO ACID OXIDASE"/>
    <property type="match status" value="1"/>
</dbReference>
<dbReference type="SUPFAM" id="SSF54373">
    <property type="entry name" value="FAD-linked reductases, C-terminal domain"/>
    <property type="match status" value="1"/>
</dbReference>
<dbReference type="KEGG" id="pgu:PGUG_00766"/>
<keyword evidence="9" id="KW-1185">Reference proteome</keyword>
<dbReference type="Gene3D" id="3.30.9.10">
    <property type="entry name" value="D-Amino Acid Oxidase, subunit A, domain 2"/>
    <property type="match status" value="1"/>
</dbReference>
<dbReference type="PIRSF" id="PIRSF000189">
    <property type="entry name" value="D-aa_oxidase"/>
    <property type="match status" value="1"/>
</dbReference>